<dbReference type="GO" id="GO:0005886">
    <property type="term" value="C:plasma membrane"/>
    <property type="evidence" value="ECO:0007669"/>
    <property type="project" value="UniProtKB-SubCell"/>
</dbReference>
<protein>
    <submittedName>
        <fullName evidence="9">Permease component of ABC-type sugar transporter</fullName>
    </submittedName>
</protein>
<dbReference type="Pfam" id="PF00528">
    <property type="entry name" value="BPD_transp_1"/>
    <property type="match status" value="1"/>
</dbReference>
<keyword evidence="5 7" id="KW-1133">Transmembrane helix</keyword>
<evidence type="ECO:0000256" key="4">
    <source>
        <dbReference type="ARBA" id="ARBA00022692"/>
    </source>
</evidence>
<evidence type="ECO:0000256" key="2">
    <source>
        <dbReference type="ARBA" id="ARBA00022448"/>
    </source>
</evidence>
<comment type="similarity">
    <text evidence="7">Belongs to the binding-protein-dependent transport system permease family.</text>
</comment>
<evidence type="ECO:0000256" key="6">
    <source>
        <dbReference type="ARBA" id="ARBA00023136"/>
    </source>
</evidence>
<keyword evidence="6 7" id="KW-0472">Membrane</keyword>
<evidence type="ECO:0000259" key="8">
    <source>
        <dbReference type="PROSITE" id="PS50928"/>
    </source>
</evidence>
<gene>
    <name evidence="9" type="ORF">KL86PLE_130703</name>
</gene>
<keyword evidence="9" id="KW-0762">Sugar transport</keyword>
<dbReference type="GO" id="GO:0055085">
    <property type="term" value="P:transmembrane transport"/>
    <property type="evidence" value="ECO:0007669"/>
    <property type="project" value="InterPro"/>
</dbReference>
<dbReference type="SUPFAM" id="SSF161098">
    <property type="entry name" value="MetI-like"/>
    <property type="match status" value="1"/>
</dbReference>
<evidence type="ECO:0000313" key="9">
    <source>
        <dbReference type="EMBL" id="SCM75301.1"/>
    </source>
</evidence>
<accession>A0A212LCM2</accession>
<sequence>MHSPTTFRPPTAAAGLQRLIPRSDRSLAYTLLAPAILTLLVILLVPLAYNLWLSTYQYNLLRPRQTAFAGLGNYIDILTNPAHLNALWITVAFTAFAVLAQTLIGTALALLLNIDFPGNHLVRTLVLMPMLISEVVAALSWRLIFHTEFGLLNALLGAVGVGPKVWLGEDLSFVSVLVVEIWQHTPFVMLIILAGLQTIPNELIEASRVDGASRWQRFRFVVLPLLVPIILLALVFRTMFTLRVFTPVWVLTSGGPADSTLVIGIDIYRTAFRYYDLGAAAALSIILLVVTLIITLAYMRLLRREALS</sequence>
<evidence type="ECO:0000256" key="3">
    <source>
        <dbReference type="ARBA" id="ARBA00022475"/>
    </source>
</evidence>
<feature type="domain" description="ABC transmembrane type-1" evidence="8">
    <location>
        <begin position="87"/>
        <end position="298"/>
    </location>
</feature>
<evidence type="ECO:0000256" key="7">
    <source>
        <dbReference type="RuleBase" id="RU363032"/>
    </source>
</evidence>
<evidence type="ECO:0000256" key="1">
    <source>
        <dbReference type="ARBA" id="ARBA00004651"/>
    </source>
</evidence>
<evidence type="ECO:0000256" key="5">
    <source>
        <dbReference type="ARBA" id="ARBA00022989"/>
    </source>
</evidence>
<feature type="transmembrane region" description="Helical" evidence="7">
    <location>
        <begin position="86"/>
        <end position="112"/>
    </location>
</feature>
<keyword evidence="4 7" id="KW-0812">Transmembrane</keyword>
<dbReference type="PANTHER" id="PTHR43005:SF1">
    <property type="entry name" value="SPERMIDINE_PUTRESCINE TRANSPORT SYSTEM PERMEASE PROTEIN"/>
    <property type="match status" value="1"/>
</dbReference>
<dbReference type="CDD" id="cd06261">
    <property type="entry name" value="TM_PBP2"/>
    <property type="match status" value="1"/>
</dbReference>
<feature type="transmembrane region" description="Helical" evidence="7">
    <location>
        <begin position="277"/>
        <end position="299"/>
    </location>
</feature>
<dbReference type="RefSeq" id="WP_288200053.1">
    <property type="nucleotide sequence ID" value="NZ_LT608334.1"/>
</dbReference>
<feature type="transmembrane region" description="Helical" evidence="7">
    <location>
        <begin position="124"/>
        <end position="144"/>
    </location>
</feature>
<dbReference type="PANTHER" id="PTHR43005">
    <property type="entry name" value="BLR7065 PROTEIN"/>
    <property type="match status" value="1"/>
</dbReference>
<feature type="transmembrane region" description="Helical" evidence="7">
    <location>
        <begin position="27"/>
        <end position="52"/>
    </location>
</feature>
<keyword evidence="3" id="KW-1003">Cell membrane</keyword>
<dbReference type="AlphaFoldDB" id="A0A212LCM2"/>
<name>A0A212LCM2_9HYPH</name>
<dbReference type="InterPro" id="IPR035906">
    <property type="entry name" value="MetI-like_sf"/>
</dbReference>
<dbReference type="EMBL" id="FMJD01000005">
    <property type="protein sequence ID" value="SCM75301.1"/>
    <property type="molecule type" value="Genomic_DNA"/>
</dbReference>
<proteinExistence type="inferred from homology"/>
<dbReference type="InterPro" id="IPR000515">
    <property type="entry name" value="MetI-like"/>
</dbReference>
<dbReference type="Gene3D" id="1.10.3720.10">
    <property type="entry name" value="MetI-like"/>
    <property type="match status" value="1"/>
</dbReference>
<organism evidence="9">
    <name type="scientific">uncultured Pleomorphomonas sp</name>
    <dbReference type="NCBI Taxonomy" id="442121"/>
    <lineage>
        <taxon>Bacteria</taxon>
        <taxon>Pseudomonadati</taxon>
        <taxon>Pseudomonadota</taxon>
        <taxon>Alphaproteobacteria</taxon>
        <taxon>Hyphomicrobiales</taxon>
        <taxon>Pleomorphomonadaceae</taxon>
        <taxon>Pleomorphomonas</taxon>
        <taxon>environmental samples</taxon>
    </lineage>
</organism>
<keyword evidence="2 7" id="KW-0813">Transport</keyword>
<comment type="subcellular location">
    <subcellularLocation>
        <location evidence="1 7">Cell membrane</location>
        <topology evidence="1 7">Multi-pass membrane protein</topology>
    </subcellularLocation>
</comment>
<dbReference type="PROSITE" id="PS50928">
    <property type="entry name" value="ABC_TM1"/>
    <property type="match status" value="1"/>
</dbReference>
<reference evidence="9" key="1">
    <citation type="submission" date="2016-08" db="EMBL/GenBank/DDBJ databases">
        <authorList>
            <person name="Seilhamer J.J."/>
        </authorList>
    </citation>
    <scope>NUCLEOTIDE SEQUENCE</scope>
    <source>
        <strain evidence="9">86</strain>
    </source>
</reference>
<feature type="transmembrane region" description="Helical" evidence="7">
    <location>
        <begin position="220"/>
        <end position="240"/>
    </location>
</feature>